<sequence>MSGINKMTIYRDCLRSAEEPRDFTLFKVGGLKKNERLCAFIIAWILLPRGGNHAKLSTKDVYLLHALRDKFKKQDDKVSKLQRSLFGLHRKLYYGIRINAFSKTSEDVTKDEEIKTDDDYKEISDSK</sequence>
<organism evidence="1 2">
    <name type="scientific">Phaseolus angularis</name>
    <name type="common">Azuki bean</name>
    <name type="synonym">Vigna angularis</name>
    <dbReference type="NCBI Taxonomy" id="3914"/>
    <lineage>
        <taxon>Eukaryota</taxon>
        <taxon>Viridiplantae</taxon>
        <taxon>Streptophyta</taxon>
        <taxon>Embryophyta</taxon>
        <taxon>Tracheophyta</taxon>
        <taxon>Spermatophyta</taxon>
        <taxon>Magnoliopsida</taxon>
        <taxon>eudicotyledons</taxon>
        <taxon>Gunneridae</taxon>
        <taxon>Pentapetalae</taxon>
        <taxon>rosids</taxon>
        <taxon>fabids</taxon>
        <taxon>Fabales</taxon>
        <taxon>Fabaceae</taxon>
        <taxon>Papilionoideae</taxon>
        <taxon>50 kb inversion clade</taxon>
        <taxon>NPAAA clade</taxon>
        <taxon>indigoferoid/millettioid clade</taxon>
        <taxon>Phaseoleae</taxon>
        <taxon>Vigna</taxon>
    </lineage>
</organism>
<reference evidence="2" key="1">
    <citation type="journal article" date="2015" name="Proc. Natl. Acad. Sci. U.S.A.">
        <title>Genome sequencing of adzuki bean (Vigna angularis) provides insight into high starch and low fat accumulation and domestication.</title>
        <authorList>
            <person name="Yang K."/>
            <person name="Tian Z."/>
            <person name="Chen C."/>
            <person name="Luo L."/>
            <person name="Zhao B."/>
            <person name="Wang Z."/>
            <person name="Yu L."/>
            <person name="Li Y."/>
            <person name="Sun Y."/>
            <person name="Li W."/>
            <person name="Chen Y."/>
            <person name="Li Y."/>
            <person name="Zhang Y."/>
            <person name="Ai D."/>
            <person name="Zhao J."/>
            <person name="Shang C."/>
            <person name="Ma Y."/>
            <person name="Wu B."/>
            <person name="Wang M."/>
            <person name="Gao L."/>
            <person name="Sun D."/>
            <person name="Zhang P."/>
            <person name="Guo F."/>
            <person name="Wang W."/>
            <person name="Li Y."/>
            <person name="Wang J."/>
            <person name="Varshney R.K."/>
            <person name="Wang J."/>
            <person name="Ling H.Q."/>
            <person name="Wan P."/>
        </authorList>
    </citation>
    <scope>NUCLEOTIDE SEQUENCE</scope>
    <source>
        <strain evidence="2">cv. Jingnong 6</strain>
    </source>
</reference>
<name>A0A0L9TVY9_PHAAN</name>
<dbReference type="EMBL" id="CM003372">
    <property type="protein sequence ID" value="KOM34646.1"/>
    <property type="molecule type" value="Genomic_DNA"/>
</dbReference>
<accession>A0A0L9TVY9</accession>
<protein>
    <submittedName>
        <fullName evidence="1">Uncharacterized protein</fullName>
    </submittedName>
</protein>
<proteinExistence type="predicted"/>
<gene>
    <name evidence="1" type="ORF">LR48_Vigan02g079600</name>
</gene>
<dbReference type="AlphaFoldDB" id="A0A0L9TVY9"/>
<dbReference type="Proteomes" id="UP000053144">
    <property type="component" value="Chromosome 2"/>
</dbReference>
<dbReference type="Gramene" id="KOM34646">
    <property type="protein sequence ID" value="KOM34646"/>
    <property type="gene ID" value="LR48_Vigan02g079600"/>
</dbReference>
<evidence type="ECO:0000313" key="1">
    <source>
        <dbReference type="EMBL" id="KOM34646.1"/>
    </source>
</evidence>
<evidence type="ECO:0000313" key="2">
    <source>
        <dbReference type="Proteomes" id="UP000053144"/>
    </source>
</evidence>